<reference evidence="3 4" key="1">
    <citation type="submission" date="2018-03" db="EMBL/GenBank/DDBJ databases">
        <title>Genomes of Pezizomycetes fungi and the evolution of truffles.</title>
        <authorList>
            <person name="Murat C."/>
            <person name="Payen T."/>
            <person name="Noel B."/>
            <person name="Kuo A."/>
            <person name="Martin F.M."/>
        </authorList>
    </citation>
    <scope>NUCLEOTIDE SEQUENCE [LARGE SCALE GENOMIC DNA]</scope>
    <source>
        <strain evidence="3">091103-1</strain>
    </source>
</reference>
<accession>A0A317SD04</accession>
<feature type="region of interest" description="Disordered" evidence="1">
    <location>
        <begin position="124"/>
        <end position="218"/>
    </location>
</feature>
<organism evidence="3 4">
    <name type="scientific">Tuber magnatum</name>
    <name type="common">white Piedmont truffle</name>
    <dbReference type="NCBI Taxonomy" id="42249"/>
    <lineage>
        <taxon>Eukaryota</taxon>
        <taxon>Fungi</taxon>
        <taxon>Dikarya</taxon>
        <taxon>Ascomycota</taxon>
        <taxon>Pezizomycotina</taxon>
        <taxon>Pezizomycetes</taxon>
        <taxon>Pezizales</taxon>
        <taxon>Tuberaceae</taxon>
        <taxon>Tuber</taxon>
    </lineage>
</organism>
<evidence type="ECO:0000256" key="1">
    <source>
        <dbReference type="SAM" id="MobiDB-lite"/>
    </source>
</evidence>
<protein>
    <recommendedName>
        <fullName evidence="2">Insertion element IS150 protein InsJ-like helix-turn-helix domain-containing protein</fullName>
    </recommendedName>
</protein>
<feature type="domain" description="Insertion element IS150 protein InsJ-like helix-turn-helix" evidence="2">
    <location>
        <begin position="17"/>
        <end position="63"/>
    </location>
</feature>
<evidence type="ECO:0000259" key="2">
    <source>
        <dbReference type="Pfam" id="PF13518"/>
    </source>
</evidence>
<name>A0A317SD04_9PEZI</name>
<gene>
    <name evidence="3" type="ORF">C7212DRAFT_348887</name>
</gene>
<sequence length="218" mass="23374">MPKDPITGKRREATLVERVKVIEKHAAGKSYRAIGEEIGISKSEAQRIIQRWKEFEELKPRPRTGRPSKYPPGETRTERRRRIRLAKKFADAEDVKAGVGGEVEGSAVGGGEGMQLPIVSLTVDGQDLRNDVRVPGGAVKTDGGTRENESLNAGEGSGGGEGNDEVGDGATDPQAESEGATNQNSPTESAQDCGVIEGRERNDYVLHTVDGKEGEPAR</sequence>
<proteinExistence type="predicted"/>
<dbReference type="OrthoDB" id="5420377at2759"/>
<dbReference type="EMBL" id="PYWC01000115">
    <property type="protein sequence ID" value="PWW72185.1"/>
    <property type="molecule type" value="Genomic_DNA"/>
</dbReference>
<dbReference type="AlphaFoldDB" id="A0A317SD04"/>
<feature type="region of interest" description="Disordered" evidence="1">
    <location>
        <begin position="56"/>
        <end position="80"/>
    </location>
</feature>
<evidence type="ECO:0000313" key="4">
    <source>
        <dbReference type="Proteomes" id="UP000246991"/>
    </source>
</evidence>
<dbReference type="InterPro" id="IPR036388">
    <property type="entry name" value="WH-like_DNA-bd_sf"/>
</dbReference>
<dbReference type="Pfam" id="PF13518">
    <property type="entry name" value="HTH_28"/>
    <property type="match status" value="1"/>
</dbReference>
<dbReference type="SUPFAM" id="SSF46689">
    <property type="entry name" value="Homeodomain-like"/>
    <property type="match status" value="1"/>
</dbReference>
<dbReference type="InterPro" id="IPR009057">
    <property type="entry name" value="Homeodomain-like_sf"/>
</dbReference>
<feature type="compositionally biased region" description="Basic and acidic residues" evidence="1">
    <location>
        <begin position="197"/>
        <end position="218"/>
    </location>
</feature>
<dbReference type="Gene3D" id="1.10.10.10">
    <property type="entry name" value="Winged helix-like DNA-binding domain superfamily/Winged helix DNA-binding domain"/>
    <property type="match status" value="1"/>
</dbReference>
<dbReference type="Proteomes" id="UP000246991">
    <property type="component" value="Unassembled WGS sequence"/>
</dbReference>
<feature type="compositionally biased region" description="Polar residues" evidence="1">
    <location>
        <begin position="179"/>
        <end position="190"/>
    </location>
</feature>
<evidence type="ECO:0000313" key="3">
    <source>
        <dbReference type="EMBL" id="PWW72185.1"/>
    </source>
</evidence>
<dbReference type="InterPro" id="IPR055247">
    <property type="entry name" value="InsJ-like_HTH"/>
</dbReference>
<keyword evidence="4" id="KW-1185">Reference proteome</keyword>
<comment type="caution">
    <text evidence="3">The sequence shown here is derived from an EMBL/GenBank/DDBJ whole genome shotgun (WGS) entry which is preliminary data.</text>
</comment>